<feature type="domain" description="Peptidase M50" evidence="9">
    <location>
        <begin position="143"/>
        <end position="307"/>
    </location>
</feature>
<evidence type="ECO:0000256" key="3">
    <source>
        <dbReference type="ARBA" id="ARBA00022692"/>
    </source>
</evidence>
<organism evidence="10 11">
    <name type="scientific">Halosimplex aquaticum</name>
    <dbReference type="NCBI Taxonomy" id="3026162"/>
    <lineage>
        <taxon>Archaea</taxon>
        <taxon>Methanobacteriati</taxon>
        <taxon>Methanobacteriota</taxon>
        <taxon>Stenosarchaea group</taxon>
        <taxon>Halobacteria</taxon>
        <taxon>Halobacteriales</taxon>
        <taxon>Haloarculaceae</taxon>
        <taxon>Halosimplex</taxon>
    </lineage>
</organism>
<proteinExistence type="predicted"/>
<keyword evidence="4" id="KW-0378">Hydrolase</keyword>
<evidence type="ECO:0000256" key="1">
    <source>
        <dbReference type="ARBA" id="ARBA00004141"/>
    </source>
</evidence>
<keyword evidence="2 10" id="KW-0645">Protease</keyword>
<evidence type="ECO:0000313" key="11">
    <source>
        <dbReference type="Proteomes" id="UP001596432"/>
    </source>
</evidence>
<keyword evidence="11" id="KW-1185">Reference proteome</keyword>
<dbReference type="Proteomes" id="UP001596432">
    <property type="component" value="Unassembled WGS sequence"/>
</dbReference>
<comment type="caution">
    <text evidence="10">The sequence shown here is derived from an EMBL/GenBank/DDBJ whole genome shotgun (WGS) entry which is preliminary data.</text>
</comment>
<comment type="subcellular location">
    <subcellularLocation>
        <location evidence="1">Membrane</location>
        <topology evidence="1">Multi-pass membrane protein</topology>
    </subcellularLocation>
</comment>
<dbReference type="CDD" id="cd06160">
    <property type="entry name" value="S2P-M50_like_2"/>
    <property type="match status" value="1"/>
</dbReference>
<dbReference type="Pfam" id="PF02163">
    <property type="entry name" value="Peptidase_M50"/>
    <property type="match status" value="1"/>
</dbReference>
<feature type="transmembrane region" description="Helical" evidence="8">
    <location>
        <begin position="140"/>
        <end position="159"/>
    </location>
</feature>
<evidence type="ECO:0000256" key="5">
    <source>
        <dbReference type="ARBA" id="ARBA00022946"/>
    </source>
</evidence>
<dbReference type="InterPro" id="IPR044838">
    <property type="entry name" value="EGY1-like"/>
</dbReference>
<evidence type="ECO:0000256" key="2">
    <source>
        <dbReference type="ARBA" id="ARBA00022670"/>
    </source>
</evidence>
<dbReference type="GO" id="GO:0016020">
    <property type="term" value="C:membrane"/>
    <property type="evidence" value="ECO:0007669"/>
    <property type="project" value="UniProtKB-SubCell"/>
</dbReference>
<protein>
    <submittedName>
        <fullName evidence="10">Site-2 protease family protein</fullName>
    </submittedName>
</protein>
<evidence type="ECO:0000256" key="4">
    <source>
        <dbReference type="ARBA" id="ARBA00022801"/>
    </source>
</evidence>
<feature type="transmembrane region" description="Helical" evidence="8">
    <location>
        <begin position="310"/>
        <end position="328"/>
    </location>
</feature>
<dbReference type="PANTHER" id="PTHR31412:SF0">
    <property type="entry name" value="ZINC METALLOPROTEASE EGY1, CHLOROPLASTIC-RELATED"/>
    <property type="match status" value="1"/>
</dbReference>
<feature type="transmembrane region" description="Helical" evidence="8">
    <location>
        <begin position="106"/>
        <end position="128"/>
    </location>
</feature>
<evidence type="ECO:0000256" key="8">
    <source>
        <dbReference type="SAM" id="Phobius"/>
    </source>
</evidence>
<feature type="transmembrane region" description="Helical" evidence="8">
    <location>
        <begin position="171"/>
        <end position="188"/>
    </location>
</feature>
<feature type="transmembrane region" description="Helical" evidence="8">
    <location>
        <begin position="269"/>
        <end position="289"/>
    </location>
</feature>
<dbReference type="AlphaFoldDB" id="A0ABD5Y4V3"/>
<feature type="transmembrane region" description="Helical" evidence="8">
    <location>
        <begin position="369"/>
        <end position="387"/>
    </location>
</feature>
<evidence type="ECO:0000256" key="6">
    <source>
        <dbReference type="ARBA" id="ARBA00022989"/>
    </source>
</evidence>
<sequence length="392" mass="42337">MDERPEPAAGPPVDAVQSVFQVADVRVGDDDTIYYLGTPLASAEALERELWELFREEGYDVSLTTRAQSEAPFGETTLVEDRFGPSRPQYVLVAEPRSPHIDGIPWANIVFFVLTVFSTLLVGTQWYYVEIDGPFSLLEAWPFTAAILGVLAVHEFGHYVMIRYHDVDASLPYFIPFPSLIGTMGAVIRMRGRIPDRKALFDIGVSGPLAGLVATVVVTVVGLHLDPITVPERVIAGSSTSLRFNDPLLLVILAELTGQPLSYSDPSLAANPVIFGGWVGMFVTFLNLLPVGQFDGGHIVRAILGPRQETVAAAVPAALFGLAGYLYFSQEATNAVVLWAFWGVIAGGLAYAGPATPIRDEPIGRRRQAVGVLTLGLGLLCFTPVPFEILAA</sequence>
<keyword evidence="7 8" id="KW-0472">Membrane</keyword>
<dbReference type="GO" id="GO:0008233">
    <property type="term" value="F:peptidase activity"/>
    <property type="evidence" value="ECO:0007669"/>
    <property type="project" value="UniProtKB-KW"/>
</dbReference>
<feature type="transmembrane region" description="Helical" evidence="8">
    <location>
        <begin position="334"/>
        <end position="357"/>
    </location>
</feature>
<accession>A0ABD5Y4V3</accession>
<feature type="transmembrane region" description="Helical" evidence="8">
    <location>
        <begin position="200"/>
        <end position="223"/>
    </location>
</feature>
<keyword evidence="5" id="KW-0809">Transit peptide</keyword>
<keyword evidence="3 8" id="KW-0812">Transmembrane</keyword>
<dbReference type="GO" id="GO:0006508">
    <property type="term" value="P:proteolysis"/>
    <property type="evidence" value="ECO:0007669"/>
    <property type="project" value="UniProtKB-KW"/>
</dbReference>
<dbReference type="InterPro" id="IPR008915">
    <property type="entry name" value="Peptidase_M50"/>
</dbReference>
<reference evidence="10 11" key="1">
    <citation type="journal article" date="2019" name="Int. J. Syst. Evol. Microbiol.">
        <title>The Global Catalogue of Microorganisms (GCM) 10K type strain sequencing project: providing services to taxonomists for standard genome sequencing and annotation.</title>
        <authorList>
            <consortium name="The Broad Institute Genomics Platform"/>
            <consortium name="The Broad Institute Genome Sequencing Center for Infectious Disease"/>
            <person name="Wu L."/>
            <person name="Ma J."/>
        </authorList>
    </citation>
    <scope>NUCLEOTIDE SEQUENCE [LARGE SCALE GENOMIC DNA]</scope>
    <source>
        <strain evidence="10 11">XZYJT29</strain>
    </source>
</reference>
<evidence type="ECO:0000259" key="9">
    <source>
        <dbReference type="Pfam" id="PF02163"/>
    </source>
</evidence>
<evidence type="ECO:0000256" key="7">
    <source>
        <dbReference type="ARBA" id="ARBA00023136"/>
    </source>
</evidence>
<gene>
    <name evidence="10" type="ORF">ACFQMA_11215</name>
</gene>
<evidence type="ECO:0000313" key="10">
    <source>
        <dbReference type="EMBL" id="MFC7140395.1"/>
    </source>
</evidence>
<dbReference type="PANTHER" id="PTHR31412">
    <property type="entry name" value="ZINC METALLOPROTEASE EGY1"/>
    <property type="match status" value="1"/>
</dbReference>
<keyword evidence="6 8" id="KW-1133">Transmembrane helix</keyword>
<dbReference type="RefSeq" id="WP_274325953.1">
    <property type="nucleotide sequence ID" value="NZ_CP118158.1"/>
</dbReference>
<name>A0ABD5Y4V3_9EURY</name>
<dbReference type="GeneID" id="78820683"/>
<dbReference type="EMBL" id="JBHTAS010000001">
    <property type="protein sequence ID" value="MFC7140395.1"/>
    <property type="molecule type" value="Genomic_DNA"/>
</dbReference>